<dbReference type="SUPFAM" id="SSF81301">
    <property type="entry name" value="Nucleotidyltransferase"/>
    <property type="match status" value="1"/>
</dbReference>
<dbReference type="EMBL" id="JACRSQ010000036">
    <property type="protein sequence ID" value="MBC8544906.1"/>
    <property type="molecule type" value="Genomic_DNA"/>
</dbReference>
<name>A0A926DUG2_9FIRM</name>
<evidence type="ECO:0000313" key="1">
    <source>
        <dbReference type="EMBL" id="MBC8544906.1"/>
    </source>
</evidence>
<accession>A0A926DUG2</accession>
<comment type="caution">
    <text evidence="1">The sequence shown here is derived from an EMBL/GenBank/DDBJ whole genome shotgun (WGS) entry which is preliminary data.</text>
</comment>
<evidence type="ECO:0000313" key="2">
    <source>
        <dbReference type="Proteomes" id="UP000657006"/>
    </source>
</evidence>
<keyword evidence="2" id="KW-1185">Reference proteome</keyword>
<reference evidence="1" key="1">
    <citation type="submission" date="2020-08" db="EMBL/GenBank/DDBJ databases">
        <title>Genome public.</title>
        <authorList>
            <person name="Liu C."/>
            <person name="Sun Q."/>
        </authorList>
    </citation>
    <scope>NUCLEOTIDE SEQUENCE</scope>
    <source>
        <strain evidence="1">NSJ-32</strain>
    </source>
</reference>
<dbReference type="Pfam" id="PF14907">
    <property type="entry name" value="NTP_transf_5"/>
    <property type="match status" value="1"/>
</dbReference>
<proteinExistence type="predicted"/>
<dbReference type="Proteomes" id="UP000657006">
    <property type="component" value="Unassembled WGS sequence"/>
</dbReference>
<organism evidence="1 2">
    <name type="scientific">Bianquea renquensis</name>
    <dbReference type="NCBI Taxonomy" id="2763661"/>
    <lineage>
        <taxon>Bacteria</taxon>
        <taxon>Bacillati</taxon>
        <taxon>Bacillota</taxon>
        <taxon>Clostridia</taxon>
        <taxon>Eubacteriales</taxon>
        <taxon>Bianqueaceae</taxon>
        <taxon>Bianquea</taxon>
    </lineage>
</organism>
<dbReference type="AlphaFoldDB" id="A0A926DUG2"/>
<dbReference type="InterPro" id="IPR039498">
    <property type="entry name" value="NTP_transf_5"/>
</dbReference>
<sequence length="296" mass="34639">MEMNSQQLNPIIGKMRYNEVSAILPDIAFPYAIVKGEVLSLYAYGDVGQRTSSDVDILVSRNHLEEMDQVLTQHGFSTTTRNRREAVMALAFSHQVKPYVKRRAFLSIDLDINFDIFWGEYTGPRVDMDDFISDAEPVEIYGVTVMTLPMDKTFVQLVLHHYKEMNSLYLLAEHNYIRRNLFQDLYFLVKRNPKTCSPAAVKEQCEKCGARPYAFYMVYYSSLVFPDAMWQPYIEILRSEEGEALLDWYGLSEQERKRWRVDFSARLDAPSVLEYIQQDLTKQDLEKIRRNREVFG</sequence>
<gene>
    <name evidence="1" type="ORF">H8730_15280</name>
</gene>
<dbReference type="Gene3D" id="3.30.460.40">
    <property type="match status" value="1"/>
</dbReference>
<protein>
    <submittedName>
        <fullName evidence="1">Nucleotidyltransferase family protein</fullName>
    </submittedName>
</protein>
<dbReference type="InterPro" id="IPR043519">
    <property type="entry name" value="NT_sf"/>
</dbReference>